<organism evidence="1">
    <name type="scientific">uncultured Anaerotruncus sp</name>
    <dbReference type="NCBI Taxonomy" id="905011"/>
    <lineage>
        <taxon>Bacteria</taxon>
        <taxon>Bacillati</taxon>
        <taxon>Bacillota</taxon>
        <taxon>Clostridia</taxon>
        <taxon>Eubacteriales</taxon>
        <taxon>Oscillospiraceae</taxon>
        <taxon>Anaerotruncus</taxon>
        <taxon>environmental samples</taxon>
    </lineage>
</organism>
<evidence type="ECO:0000313" key="1">
    <source>
        <dbReference type="EMBL" id="SCJ78735.1"/>
    </source>
</evidence>
<dbReference type="AlphaFoldDB" id="A0A1C6JAQ2"/>
<dbReference type="EMBL" id="FMHG01000001">
    <property type="protein sequence ID" value="SCJ78735.1"/>
    <property type="molecule type" value="Genomic_DNA"/>
</dbReference>
<proteinExistence type="predicted"/>
<gene>
    <name evidence="1" type="ORF">SAMEA3545359_02017</name>
</gene>
<sequence>MSYRGSIKMSAEQIVADYAKTFGKEPSDKLCELLLLFANGTATAYEEGFQDGLKMAQEMSNESDDIL</sequence>
<name>A0A1C6JAQ2_9FIRM</name>
<protein>
    <submittedName>
        <fullName evidence="1">Uncharacterized protein</fullName>
    </submittedName>
</protein>
<accession>A0A1C6JAQ2</accession>
<reference evidence="1" key="1">
    <citation type="submission" date="2015-09" db="EMBL/GenBank/DDBJ databases">
        <authorList>
            <consortium name="Pathogen Informatics"/>
        </authorList>
    </citation>
    <scope>NUCLEOTIDE SEQUENCE</scope>
    <source>
        <strain evidence="1">2789STDY5834896</strain>
    </source>
</reference>